<dbReference type="GO" id="GO:0003677">
    <property type="term" value="F:DNA binding"/>
    <property type="evidence" value="ECO:0007669"/>
    <property type="project" value="InterPro"/>
</dbReference>
<gene>
    <name evidence="6 9" type="primary">hrcA</name>
    <name evidence="9" type="ORF">DSOUD_0181</name>
</gene>
<dbReference type="SUPFAM" id="SSF46785">
    <property type="entry name" value="Winged helix' DNA-binding domain"/>
    <property type="match status" value="1"/>
</dbReference>
<comment type="function">
    <text evidence="5 6">Negative regulator of class I heat shock genes (grpE-dnaK-dnaJ and groELS operons). Prevents heat-shock induction of these operons.</text>
</comment>
<keyword evidence="4 6" id="KW-0804">Transcription</keyword>
<proteinExistence type="inferred from homology"/>
<dbReference type="AlphaFoldDB" id="A0A0M5IYA7"/>
<dbReference type="RefSeq" id="WP_053549227.1">
    <property type="nucleotide sequence ID" value="NZ_CP010802.1"/>
</dbReference>
<dbReference type="EMBL" id="CP010802">
    <property type="protein sequence ID" value="ALC14981.1"/>
    <property type="molecule type" value="Genomic_DNA"/>
</dbReference>
<dbReference type="PATRIC" id="fig|1603606.3.peg.202"/>
<dbReference type="OrthoDB" id="9783139at2"/>
<evidence type="ECO:0000256" key="1">
    <source>
        <dbReference type="ARBA" id="ARBA00022491"/>
    </source>
</evidence>
<dbReference type="Pfam" id="PF01628">
    <property type="entry name" value="HrcA"/>
    <property type="match status" value="1"/>
</dbReference>
<dbReference type="Gene3D" id="3.30.450.40">
    <property type="match status" value="1"/>
</dbReference>
<comment type="similarity">
    <text evidence="6">Belongs to the HrcA family.</text>
</comment>
<name>A0A0M5IYA7_9BACT</name>
<evidence type="ECO:0000256" key="3">
    <source>
        <dbReference type="ARBA" id="ARBA00023016"/>
    </source>
</evidence>
<dbReference type="Proteomes" id="UP000057158">
    <property type="component" value="Chromosome"/>
</dbReference>
<dbReference type="GO" id="GO:0045892">
    <property type="term" value="P:negative regulation of DNA-templated transcription"/>
    <property type="evidence" value="ECO:0007669"/>
    <property type="project" value="UniProtKB-UniRule"/>
</dbReference>
<dbReference type="KEGG" id="des:DSOUD_0181"/>
<dbReference type="FunFam" id="1.10.10.10:FF:000049">
    <property type="entry name" value="Heat-inducible transcription repressor HrcA"/>
    <property type="match status" value="1"/>
</dbReference>
<dbReference type="HAMAP" id="MF_00081">
    <property type="entry name" value="HrcA"/>
    <property type="match status" value="1"/>
</dbReference>
<evidence type="ECO:0000256" key="4">
    <source>
        <dbReference type="ARBA" id="ARBA00023163"/>
    </source>
</evidence>
<evidence type="ECO:0000259" key="8">
    <source>
        <dbReference type="Pfam" id="PF03444"/>
    </source>
</evidence>
<dbReference type="InterPro" id="IPR029016">
    <property type="entry name" value="GAF-like_dom_sf"/>
</dbReference>
<dbReference type="PANTHER" id="PTHR34824:SF1">
    <property type="entry name" value="HEAT-INDUCIBLE TRANSCRIPTION REPRESSOR HRCA"/>
    <property type="match status" value="1"/>
</dbReference>
<feature type="domain" description="Winged helix-turn-helix transcription repressor HrcA DNA-binding" evidence="8">
    <location>
        <begin position="5"/>
        <end position="75"/>
    </location>
</feature>
<protein>
    <recommendedName>
        <fullName evidence="6">Heat-inducible transcription repressor HrcA</fullName>
    </recommendedName>
</protein>
<dbReference type="Pfam" id="PF03444">
    <property type="entry name" value="WHD_HrcA"/>
    <property type="match status" value="1"/>
</dbReference>
<dbReference type="NCBIfam" id="TIGR00331">
    <property type="entry name" value="hrcA"/>
    <property type="match status" value="1"/>
</dbReference>
<keyword evidence="1 6" id="KW-0678">Repressor</keyword>
<dbReference type="InterPro" id="IPR002571">
    <property type="entry name" value="HrcA"/>
</dbReference>
<keyword evidence="2 6" id="KW-0805">Transcription regulation</keyword>
<evidence type="ECO:0000256" key="6">
    <source>
        <dbReference type="HAMAP-Rule" id="MF_00081"/>
    </source>
</evidence>
<dbReference type="Gene3D" id="1.10.10.10">
    <property type="entry name" value="Winged helix-like DNA-binding domain superfamily/Winged helix DNA-binding domain"/>
    <property type="match status" value="1"/>
</dbReference>
<reference evidence="9 10" key="1">
    <citation type="submission" date="2015-07" db="EMBL/GenBank/DDBJ databases">
        <title>Isolation and Genomic Characterization of a Novel Halophilic Metal-Reducing Deltaproteobacterium from the Deep Subsurface.</title>
        <authorList>
            <person name="Badalamenti J.P."/>
            <person name="Summers Z.M."/>
            <person name="Gralnick J.A."/>
            <person name="Bond D.R."/>
        </authorList>
    </citation>
    <scope>NUCLEOTIDE SEQUENCE [LARGE SCALE GENOMIC DNA]</scope>
    <source>
        <strain evidence="9 10">WTL</strain>
    </source>
</reference>
<sequence>MSEELNERSRKILEAIIEDYIDSAEPVGSRAVSRRHSMALSPATVRNVMADLEEMGYIASPHTSAGRVPTEKGYRFYVDSLLQVRQLSSQERQRLDDRYRFGGLRSEDLLREAGKVLSAISTYTGIVMAPRFTTTVFRQIEFIRLSSGRVLVIFVTQSGLVQNKVIEVGEDLSQYELEQMTGYLNRTLTGLTIQEVKARILSEMAREKALYDKMMRRALQISREVLSTEMASQVYIEGAANILEQPEFADLEKMKRLFRAFEQKSSLVELLDASQRAEGVQIFIGSESEHSDIRGCSLITATYSGSQGTIGSLGVIGPSRMPYSMVIPIVDYTARLVSQILDGDSK</sequence>
<keyword evidence="10" id="KW-1185">Reference proteome</keyword>
<keyword evidence="3 6" id="KW-0346">Stress response</keyword>
<feature type="domain" description="Heat-inducible transcription repressor HrcA C-terminal" evidence="7">
    <location>
        <begin position="107"/>
        <end position="327"/>
    </location>
</feature>
<organism evidence="9 10">
    <name type="scientific">Desulfuromonas soudanensis</name>
    <dbReference type="NCBI Taxonomy" id="1603606"/>
    <lineage>
        <taxon>Bacteria</taxon>
        <taxon>Pseudomonadati</taxon>
        <taxon>Thermodesulfobacteriota</taxon>
        <taxon>Desulfuromonadia</taxon>
        <taxon>Desulfuromonadales</taxon>
        <taxon>Desulfuromonadaceae</taxon>
        <taxon>Desulfuromonas</taxon>
    </lineage>
</organism>
<evidence type="ECO:0000313" key="10">
    <source>
        <dbReference type="Proteomes" id="UP000057158"/>
    </source>
</evidence>
<dbReference type="PIRSF" id="PIRSF005485">
    <property type="entry name" value="HrcA"/>
    <property type="match status" value="1"/>
</dbReference>
<evidence type="ECO:0000313" key="9">
    <source>
        <dbReference type="EMBL" id="ALC14981.1"/>
    </source>
</evidence>
<dbReference type="InterPro" id="IPR021153">
    <property type="entry name" value="HrcA_C"/>
</dbReference>
<accession>A0A0M5IYA7</accession>
<dbReference type="STRING" id="1603606.DSOUD_0181"/>
<evidence type="ECO:0000256" key="5">
    <source>
        <dbReference type="ARBA" id="ARBA00055319"/>
    </source>
</evidence>
<dbReference type="InterPro" id="IPR023120">
    <property type="entry name" value="WHTH_transcript_rep_HrcA_IDD"/>
</dbReference>
<evidence type="ECO:0000259" key="7">
    <source>
        <dbReference type="Pfam" id="PF01628"/>
    </source>
</evidence>
<dbReference type="InterPro" id="IPR036390">
    <property type="entry name" value="WH_DNA-bd_sf"/>
</dbReference>
<evidence type="ECO:0000256" key="2">
    <source>
        <dbReference type="ARBA" id="ARBA00023015"/>
    </source>
</evidence>
<dbReference type="InterPro" id="IPR005104">
    <property type="entry name" value="WHTH_HrcA_DNA-bd"/>
</dbReference>
<dbReference type="Gene3D" id="3.30.390.60">
    <property type="entry name" value="Heat-inducible transcription repressor hrca homolog, domain 3"/>
    <property type="match status" value="1"/>
</dbReference>
<dbReference type="PANTHER" id="PTHR34824">
    <property type="entry name" value="HEAT-INDUCIBLE TRANSCRIPTION REPRESSOR HRCA"/>
    <property type="match status" value="1"/>
</dbReference>
<dbReference type="SUPFAM" id="SSF55781">
    <property type="entry name" value="GAF domain-like"/>
    <property type="match status" value="1"/>
</dbReference>
<dbReference type="InterPro" id="IPR036388">
    <property type="entry name" value="WH-like_DNA-bd_sf"/>
</dbReference>